<dbReference type="SUPFAM" id="SSF46785">
    <property type="entry name" value="Winged helix' DNA-binding domain"/>
    <property type="match status" value="1"/>
</dbReference>
<dbReference type="OrthoDB" id="5293066at2"/>
<keyword evidence="7" id="KW-1185">Reference proteome</keyword>
<accession>A0A1I7GSX6</accession>
<organism evidence="6 7">
    <name type="scientific">Pseudoduganella namucuonensis</name>
    <dbReference type="NCBI Taxonomy" id="1035707"/>
    <lineage>
        <taxon>Bacteria</taxon>
        <taxon>Pseudomonadati</taxon>
        <taxon>Pseudomonadota</taxon>
        <taxon>Betaproteobacteria</taxon>
        <taxon>Burkholderiales</taxon>
        <taxon>Oxalobacteraceae</taxon>
        <taxon>Telluria group</taxon>
        <taxon>Pseudoduganella</taxon>
    </lineage>
</organism>
<dbReference type="InterPro" id="IPR005119">
    <property type="entry name" value="LysR_subst-bd"/>
</dbReference>
<dbReference type="EMBL" id="FPBO01000004">
    <property type="protein sequence ID" value="SFU51534.1"/>
    <property type="molecule type" value="Genomic_DNA"/>
</dbReference>
<dbReference type="SUPFAM" id="SSF53850">
    <property type="entry name" value="Periplasmic binding protein-like II"/>
    <property type="match status" value="1"/>
</dbReference>
<dbReference type="AlphaFoldDB" id="A0A1I7GSX6"/>
<protein>
    <submittedName>
        <fullName evidence="6">DNA-binding transcriptional regulator, LysR family</fullName>
    </submittedName>
</protein>
<dbReference type="GO" id="GO:0003700">
    <property type="term" value="F:DNA-binding transcription factor activity"/>
    <property type="evidence" value="ECO:0007669"/>
    <property type="project" value="InterPro"/>
</dbReference>
<sequence length="307" mass="34056">MKIPKSTLEQWQVLQAIVDCGGYAQAAEALHRSQSSVSYMVAKLQEQLGTELLEIDGRRARLTQNGETLLRKARQLLDDAFQLEELAQSLNAGWESELRFAVDSLFPSELLIQILQEFEPLARHTRVNLEETILSASDDVLREKRADVVIANYVPSGFLGDALLDIEFVAVAHPSHPLHGLGRDLNEDDLERHLHIVVRDGGVSSTRDFGWLNTNQRWTVTSPATRTEMVCAGLGFGWMAKHKIARHLEAGQLKPLRLRVGQKRKLSLSLIIANAERPGPAACQLVGIIRSVIARHCQARGGGCPEI</sequence>
<evidence type="ECO:0000256" key="3">
    <source>
        <dbReference type="ARBA" id="ARBA00023125"/>
    </source>
</evidence>
<dbReference type="Gene3D" id="1.10.10.10">
    <property type="entry name" value="Winged helix-like DNA-binding domain superfamily/Winged helix DNA-binding domain"/>
    <property type="match status" value="1"/>
</dbReference>
<dbReference type="Proteomes" id="UP000199391">
    <property type="component" value="Unassembled WGS sequence"/>
</dbReference>
<dbReference type="PROSITE" id="PS50931">
    <property type="entry name" value="HTH_LYSR"/>
    <property type="match status" value="1"/>
</dbReference>
<evidence type="ECO:0000256" key="2">
    <source>
        <dbReference type="ARBA" id="ARBA00023015"/>
    </source>
</evidence>
<dbReference type="PANTHER" id="PTHR30126">
    <property type="entry name" value="HTH-TYPE TRANSCRIPTIONAL REGULATOR"/>
    <property type="match status" value="1"/>
</dbReference>
<keyword evidence="3 6" id="KW-0238">DNA-binding</keyword>
<proteinExistence type="inferred from homology"/>
<evidence type="ECO:0000259" key="5">
    <source>
        <dbReference type="PROSITE" id="PS50931"/>
    </source>
</evidence>
<evidence type="ECO:0000313" key="7">
    <source>
        <dbReference type="Proteomes" id="UP000199391"/>
    </source>
</evidence>
<comment type="similarity">
    <text evidence="1">Belongs to the LysR transcriptional regulatory family.</text>
</comment>
<dbReference type="InterPro" id="IPR036388">
    <property type="entry name" value="WH-like_DNA-bd_sf"/>
</dbReference>
<reference evidence="7" key="1">
    <citation type="submission" date="2016-10" db="EMBL/GenBank/DDBJ databases">
        <authorList>
            <person name="Varghese N."/>
            <person name="Submissions S."/>
        </authorList>
    </citation>
    <scope>NUCLEOTIDE SEQUENCE [LARGE SCALE GENOMIC DNA]</scope>
    <source>
        <strain evidence="7">CGMCC 1.11014</strain>
    </source>
</reference>
<keyword evidence="2" id="KW-0805">Transcription regulation</keyword>
<dbReference type="PANTHER" id="PTHR30126:SF88">
    <property type="entry name" value="TRANSCRIPTIONAL REGULATOR-RELATED"/>
    <property type="match status" value="1"/>
</dbReference>
<dbReference type="GO" id="GO:0000976">
    <property type="term" value="F:transcription cis-regulatory region binding"/>
    <property type="evidence" value="ECO:0007669"/>
    <property type="project" value="TreeGrafter"/>
</dbReference>
<gene>
    <name evidence="6" type="ORF">SAMN05216552_100482</name>
</gene>
<dbReference type="Pfam" id="PF00126">
    <property type="entry name" value="HTH_1"/>
    <property type="match status" value="1"/>
</dbReference>
<dbReference type="RefSeq" id="WP_093554540.1">
    <property type="nucleotide sequence ID" value="NZ_FPBO01000004.1"/>
</dbReference>
<keyword evidence="4" id="KW-0804">Transcription</keyword>
<dbReference type="STRING" id="1035707.SAMN05216552_100482"/>
<name>A0A1I7GSX6_9BURK</name>
<feature type="domain" description="HTH lysR-type" evidence="5">
    <location>
        <begin position="7"/>
        <end position="63"/>
    </location>
</feature>
<evidence type="ECO:0000256" key="4">
    <source>
        <dbReference type="ARBA" id="ARBA00023163"/>
    </source>
</evidence>
<evidence type="ECO:0000313" key="6">
    <source>
        <dbReference type="EMBL" id="SFU51534.1"/>
    </source>
</evidence>
<dbReference type="Gene3D" id="3.40.190.290">
    <property type="match status" value="1"/>
</dbReference>
<dbReference type="InterPro" id="IPR036390">
    <property type="entry name" value="WH_DNA-bd_sf"/>
</dbReference>
<evidence type="ECO:0000256" key="1">
    <source>
        <dbReference type="ARBA" id="ARBA00009437"/>
    </source>
</evidence>
<dbReference type="InterPro" id="IPR000847">
    <property type="entry name" value="LysR_HTH_N"/>
</dbReference>
<dbReference type="Pfam" id="PF03466">
    <property type="entry name" value="LysR_substrate"/>
    <property type="match status" value="1"/>
</dbReference>